<evidence type="ECO:0000313" key="2">
    <source>
        <dbReference type="EMBL" id="KAL2548095.1"/>
    </source>
</evidence>
<comment type="caution">
    <text evidence="2">The sequence shown here is derived from an EMBL/GenBank/DDBJ whole genome shotgun (WGS) entry which is preliminary data.</text>
</comment>
<evidence type="ECO:0000259" key="1">
    <source>
        <dbReference type="Pfam" id="PF03468"/>
    </source>
</evidence>
<protein>
    <submittedName>
        <fullName evidence="2">PPM-type phosphatase domain-containing protein</fullName>
    </submittedName>
</protein>
<dbReference type="EMBL" id="JBFOLJ010000003">
    <property type="protein sequence ID" value="KAL2548095.1"/>
    <property type="molecule type" value="Genomic_DNA"/>
</dbReference>
<keyword evidence="3" id="KW-1185">Reference proteome</keyword>
<name>A0ABD1WF86_9LAMI</name>
<dbReference type="PANTHER" id="PTHR21596:SF23">
    <property type="entry name" value="FACTOR OF DNA METHYLATION 4"/>
    <property type="match status" value="1"/>
</dbReference>
<reference evidence="3" key="1">
    <citation type="submission" date="2024-07" db="EMBL/GenBank/DDBJ databases">
        <title>Two chromosome-level genome assemblies of Korean endemic species Abeliophyllum distichum and Forsythia ovata (Oleaceae).</title>
        <authorList>
            <person name="Jang H."/>
        </authorList>
    </citation>
    <scope>NUCLEOTIDE SEQUENCE [LARGE SCALE GENOMIC DNA]</scope>
</reference>
<sequence length="303" mass="34152">MADSNDGARIVKPWTVIVANLPVRIENNIRVDNCSINLERRWKRQGYLINTFQPLYDYRGHSGFALLEFARDLDGLKSAFQFDISFLQNRRGKAEWDEASEQTNDLFAWIASEEDYNKNDIVGYNLTNGKDLTTAPNIQMQEARHYRMVLYNLRERLHSIAQHIQNPTLVSRVQLLLQMLDKNESSESKPELTRLSSSKVHTEYEEASTTTIRSISGAAVSANTSTPLSTAFVDHYSYNSIDRASAFESSTSFASIPLQIIPRNSGTHSGPLFNHSGLIPNSGPMERGFMSGPIERGFSIIRA</sequence>
<proteinExistence type="predicted"/>
<dbReference type="PANTHER" id="PTHR21596">
    <property type="entry name" value="RIBONUCLEASE P SUBUNIT P38"/>
    <property type="match status" value="1"/>
</dbReference>
<organism evidence="2 3">
    <name type="scientific">Forsythia ovata</name>
    <dbReference type="NCBI Taxonomy" id="205694"/>
    <lineage>
        <taxon>Eukaryota</taxon>
        <taxon>Viridiplantae</taxon>
        <taxon>Streptophyta</taxon>
        <taxon>Embryophyta</taxon>
        <taxon>Tracheophyta</taxon>
        <taxon>Spermatophyta</taxon>
        <taxon>Magnoliopsida</taxon>
        <taxon>eudicotyledons</taxon>
        <taxon>Gunneridae</taxon>
        <taxon>Pentapetalae</taxon>
        <taxon>asterids</taxon>
        <taxon>lamiids</taxon>
        <taxon>Lamiales</taxon>
        <taxon>Oleaceae</taxon>
        <taxon>Forsythieae</taxon>
        <taxon>Forsythia</taxon>
    </lineage>
</organism>
<dbReference type="Proteomes" id="UP001604277">
    <property type="component" value="Unassembled WGS sequence"/>
</dbReference>
<dbReference type="InterPro" id="IPR045177">
    <property type="entry name" value="FDM1-5/IDN2"/>
</dbReference>
<evidence type="ECO:0000313" key="3">
    <source>
        <dbReference type="Proteomes" id="UP001604277"/>
    </source>
</evidence>
<dbReference type="Pfam" id="PF03468">
    <property type="entry name" value="XS"/>
    <property type="match status" value="1"/>
</dbReference>
<dbReference type="AlphaFoldDB" id="A0ABD1WF86"/>
<accession>A0ABD1WF86</accession>
<dbReference type="Gene3D" id="3.30.70.2890">
    <property type="entry name" value="XS domain"/>
    <property type="match status" value="1"/>
</dbReference>
<gene>
    <name evidence="2" type="ORF">Fot_09625</name>
</gene>
<feature type="domain" description="XS" evidence="1">
    <location>
        <begin position="9"/>
        <end position="117"/>
    </location>
</feature>
<dbReference type="InterPro" id="IPR038588">
    <property type="entry name" value="XS_domain_sf"/>
</dbReference>
<dbReference type="InterPro" id="IPR005380">
    <property type="entry name" value="XS_domain"/>
</dbReference>